<dbReference type="EMBL" id="MGHF01000021">
    <property type="protein sequence ID" value="OGM63047.1"/>
    <property type="molecule type" value="Genomic_DNA"/>
</dbReference>
<dbReference type="InterPro" id="IPR043141">
    <property type="entry name" value="Ribosomal_uL10-like_sf"/>
</dbReference>
<comment type="caution">
    <text evidence="6">The sequence shown here is derived from an EMBL/GenBank/DDBJ whole genome shotgun (WGS) entry which is preliminary data.</text>
</comment>
<dbReference type="InterPro" id="IPR022973">
    <property type="entry name" value="Ribosomal_uL10_bac"/>
</dbReference>
<accession>A0A1F8BG48</accession>
<dbReference type="Gene3D" id="3.30.70.1730">
    <property type="match status" value="1"/>
</dbReference>
<evidence type="ECO:0000256" key="3">
    <source>
        <dbReference type="ARBA" id="ARBA00023274"/>
    </source>
</evidence>
<comment type="subunit">
    <text evidence="5">Part of the ribosomal stalk of the 50S ribosomal subunit. The N-terminus interacts with L11 and the large rRNA to form the base of the stalk. The C-terminus forms an elongated spine to which L12 dimers bind in a sequential fashion forming a multimeric L10(L12)X complex.</text>
</comment>
<comment type="function">
    <text evidence="5">Forms part of the ribosomal stalk, playing a central role in the interaction of the ribosome with GTP-bound translation factors.</text>
</comment>
<keyword evidence="3 5" id="KW-0687">Ribonucleoprotein</keyword>
<dbReference type="AlphaFoldDB" id="A0A1F8BG48"/>
<keyword evidence="5" id="KW-0699">rRNA-binding</keyword>
<dbReference type="PANTHER" id="PTHR11560">
    <property type="entry name" value="39S RIBOSOMAL PROTEIN L10, MITOCHONDRIAL"/>
    <property type="match status" value="1"/>
</dbReference>
<keyword evidence="2 5" id="KW-0689">Ribosomal protein</keyword>
<gene>
    <name evidence="5" type="primary">rplJ</name>
    <name evidence="6" type="ORF">A2961_03330</name>
</gene>
<dbReference type="NCBIfam" id="NF000955">
    <property type="entry name" value="PRK00099.1-1"/>
    <property type="match status" value="1"/>
</dbReference>
<evidence type="ECO:0000256" key="5">
    <source>
        <dbReference type="HAMAP-Rule" id="MF_00362"/>
    </source>
</evidence>
<reference evidence="6 7" key="1">
    <citation type="journal article" date="2016" name="Nat. Commun.">
        <title>Thousands of microbial genomes shed light on interconnected biogeochemical processes in an aquifer system.</title>
        <authorList>
            <person name="Anantharaman K."/>
            <person name="Brown C.T."/>
            <person name="Hug L.A."/>
            <person name="Sharon I."/>
            <person name="Castelle C.J."/>
            <person name="Probst A.J."/>
            <person name="Thomas B.C."/>
            <person name="Singh A."/>
            <person name="Wilkins M.J."/>
            <person name="Karaoz U."/>
            <person name="Brodie E.L."/>
            <person name="Williams K.H."/>
            <person name="Hubbard S.S."/>
            <person name="Banfield J.F."/>
        </authorList>
    </citation>
    <scope>NUCLEOTIDE SEQUENCE [LARGE SCALE GENOMIC DNA]</scope>
</reference>
<comment type="similarity">
    <text evidence="1 5">Belongs to the universal ribosomal protein uL10 family.</text>
</comment>
<evidence type="ECO:0000256" key="2">
    <source>
        <dbReference type="ARBA" id="ARBA00022980"/>
    </source>
</evidence>
<dbReference type="InterPro" id="IPR047865">
    <property type="entry name" value="Ribosomal_uL10_bac_type"/>
</dbReference>
<dbReference type="Pfam" id="PF00466">
    <property type="entry name" value="Ribosomal_L10"/>
    <property type="match status" value="1"/>
</dbReference>
<dbReference type="SUPFAM" id="SSF160369">
    <property type="entry name" value="Ribosomal protein L10-like"/>
    <property type="match status" value="1"/>
</dbReference>
<sequence length="179" mass="19604">MKKIEKELLVKNLSEELKTAKSVVLVDFAGLTVKLQQDLKKRLKETKSKMLVIKNSLFKLAGESAKLPKDTLTDTVLTGQTAVIISEDNAVSLIQVLGKFAKESVSRAGETLPKFKVGVVEGNFQDSESLNKISLLPNKDILLGQALGSLMTPCYQLVSVLNTNMQKLVFVLKEASKRG</sequence>
<dbReference type="InterPro" id="IPR001790">
    <property type="entry name" value="Ribosomal_uL10"/>
</dbReference>
<dbReference type="HAMAP" id="MF_00362">
    <property type="entry name" value="Ribosomal_uL10"/>
    <property type="match status" value="1"/>
</dbReference>
<keyword evidence="5" id="KW-0694">RNA-binding</keyword>
<dbReference type="GO" id="GO:0005840">
    <property type="term" value="C:ribosome"/>
    <property type="evidence" value="ECO:0007669"/>
    <property type="project" value="UniProtKB-KW"/>
</dbReference>
<dbReference type="Gene3D" id="6.10.250.290">
    <property type="match status" value="1"/>
</dbReference>
<evidence type="ECO:0000313" key="6">
    <source>
        <dbReference type="EMBL" id="OGM63047.1"/>
    </source>
</evidence>
<organism evidence="6 7">
    <name type="scientific">Candidatus Woesebacteria bacterium RIFCSPLOWO2_01_FULL_39_21</name>
    <dbReference type="NCBI Taxonomy" id="1802519"/>
    <lineage>
        <taxon>Bacteria</taxon>
        <taxon>Candidatus Woeseibacteriota</taxon>
    </lineage>
</organism>
<dbReference type="CDD" id="cd05797">
    <property type="entry name" value="Ribosomal_L10"/>
    <property type="match status" value="1"/>
</dbReference>
<evidence type="ECO:0000256" key="4">
    <source>
        <dbReference type="ARBA" id="ARBA00035202"/>
    </source>
</evidence>
<dbReference type="GO" id="GO:0006412">
    <property type="term" value="P:translation"/>
    <property type="evidence" value="ECO:0007669"/>
    <property type="project" value="UniProtKB-UniRule"/>
</dbReference>
<name>A0A1F8BG48_9BACT</name>
<protein>
    <recommendedName>
        <fullName evidence="4 5">Large ribosomal subunit protein uL10</fullName>
    </recommendedName>
</protein>
<evidence type="ECO:0000256" key="1">
    <source>
        <dbReference type="ARBA" id="ARBA00008889"/>
    </source>
</evidence>
<dbReference type="STRING" id="1802519.A2961_03330"/>
<evidence type="ECO:0000313" key="7">
    <source>
        <dbReference type="Proteomes" id="UP000177082"/>
    </source>
</evidence>
<dbReference type="GO" id="GO:1990904">
    <property type="term" value="C:ribonucleoprotein complex"/>
    <property type="evidence" value="ECO:0007669"/>
    <property type="project" value="UniProtKB-KW"/>
</dbReference>
<proteinExistence type="inferred from homology"/>
<dbReference type="Proteomes" id="UP000177082">
    <property type="component" value="Unassembled WGS sequence"/>
</dbReference>
<dbReference type="GO" id="GO:0070180">
    <property type="term" value="F:large ribosomal subunit rRNA binding"/>
    <property type="evidence" value="ECO:0007669"/>
    <property type="project" value="UniProtKB-UniRule"/>
</dbReference>